<evidence type="ECO:0000313" key="5">
    <source>
        <dbReference type="Proteomes" id="UP001651158"/>
    </source>
</evidence>
<dbReference type="InterPro" id="IPR038584">
    <property type="entry name" value="Ribosomal_bL33_sf"/>
</dbReference>
<comment type="similarity">
    <text evidence="1">Belongs to the bacterial ribosomal protein bL33 family.</text>
</comment>
<keyword evidence="5" id="KW-1185">Reference proteome</keyword>
<evidence type="ECO:0000256" key="1">
    <source>
        <dbReference type="ARBA" id="ARBA00007596"/>
    </source>
</evidence>
<evidence type="ECO:0000256" key="2">
    <source>
        <dbReference type="ARBA" id="ARBA00022980"/>
    </source>
</evidence>
<keyword evidence="2 4" id="KW-0689">Ribosomal protein</keyword>
<name>A0ABR4QF58_9CEST</name>
<evidence type="ECO:0000256" key="3">
    <source>
        <dbReference type="ARBA" id="ARBA00023274"/>
    </source>
</evidence>
<comment type="caution">
    <text evidence="4">The sequence shown here is derived from an EMBL/GenBank/DDBJ whole genome shotgun (WGS) entry which is preliminary data.</text>
</comment>
<sequence>MDVYPRACGIFFLSERPCAKLPCSFVQVWVMSTSTTQGFVKTVMVMMESVVTGHRMIGFRPRQMTTKKEMIAFDPLVQRYVLYRELKKIRSLHKAGTRD</sequence>
<dbReference type="Proteomes" id="UP001651158">
    <property type="component" value="Unassembled WGS sequence"/>
</dbReference>
<organism evidence="4 5">
    <name type="scientific">Taenia crassiceps</name>
    <dbReference type="NCBI Taxonomy" id="6207"/>
    <lineage>
        <taxon>Eukaryota</taxon>
        <taxon>Metazoa</taxon>
        <taxon>Spiralia</taxon>
        <taxon>Lophotrochozoa</taxon>
        <taxon>Platyhelminthes</taxon>
        <taxon>Cestoda</taxon>
        <taxon>Eucestoda</taxon>
        <taxon>Cyclophyllidea</taxon>
        <taxon>Taeniidae</taxon>
        <taxon>Taenia</taxon>
    </lineage>
</organism>
<keyword evidence="3" id="KW-0687">Ribonucleoprotein</keyword>
<reference evidence="4 5" key="1">
    <citation type="journal article" date="2022" name="Front. Cell. Infect. Microbiol.">
        <title>The Genomes of Two Strains of Taenia crassiceps the Animal Model for the Study of Human Cysticercosis.</title>
        <authorList>
            <person name="Bobes R.J."/>
            <person name="Estrada K."/>
            <person name="Rios-Valencia D.G."/>
            <person name="Calderon-Gallegos A."/>
            <person name="de la Torre P."/>
            <person name="Carrero J.C."/>
            <person name="Sanchez-Flores A."/>
            <person name="Laclette J.P."/>
        </authorList>
    </citation>
    <scope>NUCLEOTIDE SEQUENCE [LARGE SCALE GENOMIC DNA]</scope>
    <source>
        <strain evidence="4">WFUcys</strain>
    </source>
</reference>
<dbReference type="Gene3D" id="2.20.28.120">
    <property type="entry name" value="Ribosomal protein L33"/>
    <property type="match status" value="1"/>
</dbReference>
<dbReference type="EMBL" id="JAKROA010000004">
    <property type="protein sequence ID" value="KAL5108070.1"/>
    <property type="molecule type" value="Genomic_DNA"/>
</dbReference>
<gene>
    <name evidence="4" type="ORF">TcWFU_008248</name>
</gene>
<protein>
    <submittedName>
        <fullName evidence="4">39S ribosomal protein L33 mitochondrial</fullName>
    </submittedName>
</protein>
<dbReference type="GO" id="GO:0005840">
    <property type="term" value="C:ribosome"/>
    <property type="evidence" value="ECO:0007669"/>
    <property type="project" value="UniProtKB-KW"/>
</dbReference>
<evidence type="ECO:0000313" key="4">
    <source>
        <dbReference type="EMBL" id="KAL5108070.1"/>
    </source>
</evidence>
<proteinExistence type="inferred from homology"/>
<accession>A0ABR4QF58</accession>